<keyword evidence="1" id="KW-0479">Metal-binding</keyword>
<feature type="region of interest" description="Disordered" evidence="2">
    <location>
        <begin position="108"/>
        <end position="138"/>
    </location>
</feature>
<keyword evidence="5" id="KW-1185">Reference proteome</keyword>
<gene>
    <name evidence="4" type="ORF">E0W69_014875</name>
</gene>
<dbReference type="EMBL" id="CP044016">
    <property type="protein sequence ID" value="QES89885.1"/>
    <property type="molecule type" value="Genomic_DNA"/>
</dbReference>
<feature type="domain" description="SWIM-type" evidence="3">
    <location>
        <begin position="52"/>
        <end position="85"/>
    </location>
</feature>
<dbReference type="OrthoDB" id="9816340at2"/>
<keyword evidence="1" id="KW-0863">Zinc-finger</keyword>
<dbReference type="Pfam" id="PF04434">
    <property type="entry name" value="SWIM"/>
    <property type="match status" value="1"/>
</dbReference>
<reference evidence="4 5" key="1">
    <citation type="submission" date="2019-09" db="EMBL/GenBank/DDBJ databases">
        <title>Complete genome sequence of Arachidicoccus sp. B3-10 isolated from apple orchard soil.</title>
        <authorList>
            <person name="Kim H.S."/>
            <person name="Han K.-I."/>
            <person name="Suh M.K."/>
            <person name="Lee K.C."/>
            <person name="Eom M.K."/>
            <person name="Kim J.-S."/>
            <person name="Kang S.W."/>
            <person name="Sin Y."/>
            <person name="Lee J.-S."/>
        </authorList>
    </citation>
    <scope>NUCLEOTIDE SEQUENCE [LARGE SCALE GENOMIC DNA]</scope>
    <source>
        <strain evidence="4 5">B3-10</strain>
    </source>
</reference>
<dbReference type="RefSeq" id="WP_131330842.1">
    <property type="nucleotide sequence ID" value="NZ_CP044016.1"/>
</dbReference>
<evidence type="ECO:0000313" key="4">
    <source>
        <dbReference type="EMBL" id="QES89885.1"/>
    </source>
</evidence>
<protein>
    <submittedName>
        <fullName evidence="4">SWIM zinc finger family protein</fullName>
    </submittedName>
</protein>
<evidence type="ECO:0000256" key="1">
    <source>
        <dbReference type="PROSITE-ProRule" id="PRU00325"/>
    </source>
</evidence>
<keyword evidence="1" id="KW-0862">Zinc</keyword>
<evidence type="ECO:0000256" key="2">
    <source>
        <dbReference type="SAM" id="MobiDB-lite"/>
    </source>
</evidence>
<dbReference type="InterPro" id="IPR007527">
    <property type="entry name" value="Znf_SWIM"/>
</dbReference>
<dbReference type="PROSITE" id="PS50966">
    <property type="entry name" value="ZF_SWIM"/>
    <property type="match status" value="1"/>
</dbReference>
<dbReference type="GO" id="GO:0008270">
    <property type="term" value="F:zinc ion binding"/>
    <property type="evidence" value="ECO:0007669"/>
    <property type="project" value="UniProtKB-KW"/>
</dbReference>
<organism evidence="4 5">
    <name type="scientific">Rhizosphaericola mali</name>
    <dbReference type="NCBI Taxonomy" id="2545455"/>
    <lineage>
        <taxon>Bacteria</taxon>
        <taxon>Pseudomonadati</taxon>
        <taxon>Bacteroidota</taxon>
        <taxon>Chitinophagia</taxon>
        <taxon>Chitinophagales</taxon>
        <taxon>Chitinophagaceae</taxon>
        <taxon>Rhizosphaericola</taxon>
    </lineage>
</organism>
<dbReference type="Proteomes" id="UP000292424">
    <property type="component" value="Chromosome"/>
</dbReference>
<dbReference type="AlphaFoldDB" id="A0A5P2G319"/>
<accession>A0A5P2G319</accession>
<evidence type="ECO:0000313" key="5">
    <source>
        <dbReference type="Proteomes" id="UP000292424"/>
    </source>
</evidence>
<name>A0A5P2G319_9BACT</name>
<proteinExistence type="predicted"/>
<sequence length="436" mass="50608">MNFTEESILQLAPDDASAKAGKQLATTAKWVNAHQHDLALWGECKGSGKNPYFTQIDLQSIAFKCSCPSRKFPCKHGLGLLFLWLSQPNFFQKETELAEKVNEWLGKRQERSETKAAKADKPVDEAAQQKRQEQREQKVQNGLEELDIWMKDIIRTGIQSIPANQYKVFNNIKSRMVDAQASGIATMFAGLEDLNYYEEGWEMNLMRQFSKIFFIKEAYNNKEQLSPEWQQELRNWIGWNVSKEDLANLPVTEDVWQVLHLEKTPFEKLTSEKVWLYGLHSGAFRYQLQFYMPQQAISAQLLVPGNCIKAKVVNYPGMESQRIWIKDFIDDKTDFSLTGEPTSFSQILQEITAVKSKNPLKEGIPTILHQVKLVTHNQQWFLTDRAHKSIPAWQTDKALWKIWALTQMQPFDLFGIYDFGKLKLLSIFYQNRFYTI</sequence>
<evidence type="ECO:0000259" key="3">
    <source>
        <dbReference type="PROSITE" id="PS50966"/>
    </source>
</evidence>
<dbReference type="KEGG" id="arac:E0W69_014875"/>